<dbReference type="AlphaFoldDB" id="A0A1R1YNS5"/>
<dbReference type="EMBL" id="LSSM01000574">
    <property type="protein sequence ID" value="OMJ28485.1"/>
    <property type="molecule type" value="Genomic_DNA"/>
</dbReference>
<comment type="caution">
    <text evidence="1">The sequence shown here is derived from an EMBL/GenBank/DDBJ whole genome shotgun (WGS) entry which is preliminary data.</text>
</comment>
<name>A0A1R1YNS5_9FUNG</name>
<gene>
    <name evidence="1" type="ORF">AYI69_g2038</name>
</gene>
<organism evidence="1 2">
    <name type="scientific">Smittium culicis</name>
    <dbReference type="NCBI Taxonomy" id="133412"/>
    <lineage>
        <taxon>Eukaryota</taxon>
        <taxon>Fungi</taxon>
        <taxon>Fungi incertae sedis</taxon>
        <taxon>Zoopagomycota</taxon>
        <taxon>Kickxellomycotina</taxon>
        <taxon>Harpellomycetes</taxon>
        <taxon>Harpellales</taxon>
        <taxon>Legeriomycetaceae</taxon>
        <taxon>Smittium</taxon>
    </lineage>
</organism>
<proteinExistence type="predicted"/>
<protein>
    <submittedName>
        <fullName evidence="1">Uncharacterized protein</fullName>
    </submittedName>
</protein>
<evidence type="ECO:0000313" key="2">
    <source>
        <dbReference type="Proteomes" id="UP000187429"/>
    </source>
</evidence>
<dbReference type="Proteomes" id="UP000187429">
    <property type="component" value="Unassembled WGS sequence"/>
</dbReference>
<reference evidence="2" key="1">
    <citation type="submission" date="2017-01" db="EMBL/GenBank/DDBJ databases">
        <authorList>
            <person name="Wang Y."/>
            <person name="White M."/>
            <person name="Kvist S."/>
            <person name="Moncalvo J.-M."/>
        </authorList>
    </citation>
    <scope>NUCLEOTIDE SEQUENCE [LARGE SCALE GENOMIC DNA]</scope>
    <source>
        <strain evidence="2">ID-206-W2</strain>
    </source>
</reference>
<sequence>MEIDCNSDEFSNPEPVLLEEPTFVIMWNCCGSPLLLWSLEHTTDEDAHQCKRATDGTFCSEAQEGRGQIGVSLFRQHNHTLVHQEVRRHNLVRTIGDLRADLVTLPENQIPPKSNICTVTSEPRGCAEQTDGAYRMVHISEDIRPPEYTIWSSRRKSVCVPTDQIDDARIRAENGELHLAIVAPKEKRGDQPVENPCLISSHTDSIVKPVVAYKVYKEKAVFNLCPKSHENNSQ</sequence>
<evidence type="ECO:0000313" key="1">
    <source>
        <dbReference type="EMBL" id="OMJ28485.1"/>
    </source>
</evidence>
<accession>A0A1R1YNS5</accession>
<dbReference type="OrthoDB" id="10480263at2759"/>
<keyword evidence="2" id="KW-1185">Reference proteome</keyword>